<proteinExistence type="predicted"/>
<dbReference type="PANTHER" id="PTHR43364:SF6">
    <property type="entry name" value="OXIDOREDUCTASE-RELATED"/>
    <property type="match status" value="1"/>
</dbReference>
<dbReference type="Gene3D" id="3.20.20.100">
    <property type="entry name" value="NADP-dependent oxidoreductase domain"/>
    <property type="match status" value="1"/>
</dbReference>
<feature type="domain" description="NADP-dependent oxidoreductase" evidence="2">
    <location>
        <begin position="17"/>
        <end position="315"/>
    </location>
</feature>
<evidence type="ECO:0000313" key="4">
    <source>
        <dbReference type="Proteomes" id="UP000030302"/>
    </source>
</evidence>
<sequence>MPTSKRKLGNSSLQVAPLMFGGNVFGWTADEATSFALLDKFVDAGLNFIDTADVYSRWVPGNHGGESETIIGKWLKRSGKRAQVVIATKVGKPMGEGKSGLSRAYIRQAVEASLTRLQTDYIDLYQSHDDDANTPLAETLGAYAELIKEGKIRVIGASNYTAERLAEALKVSQQNGFPSYQSLQPQYNLYDRAEYERTLEPFVLEHDIGVINYYSLASGFLSGKYRSEKDLGKSARGQKVKQYLDPRGLRILEALDQVAASLGASPAQVALAWLIARPSITAPIASATSLAQLDDMIAATRLQLDAAAIAQLDDASAAAS</sequence>
<dbReference type="InterPro" id="IPR050523">
    <property type="entry name" value="AKR_Detox_Biosynth"/>
</dbReference>
<dbReference type="RefSeq" id="WP_038492233.1">
    <property type="nucleotide sequence ID" value="NZ_CP009962.1"/>
</dbReference>
<dbReference type="STRING" id="279058.LT85_3939"/>
<protein>
    <submittedName>
        <fullName evidence="3">Oxidoreductase</fullName>
    </submittedName>
</protein>
<dbReference type="AlphaFoldDB" id="A0A0A1FJM0"/>
<dbReference type="FunFam" id="3.20.20.100:FF:000004">
    <property type="entry name" value="Oxidoreductase, aldo/keto reductase"/>
    <property type="match status" value="1"/>
</dbReference>
<name>A0A0A1FJM0_9BURK</name>
<evidence type="ECO:0000256" key="1">
    <source>
        <dbReference type="ARBA" id="ARBA00023002"/>
    </source>
</evidence>
<dbReference type="InterPro" id="IPR036812">
    <property type="entry name" value="NAD(P)_OxRdtase_dom_sf"/>
</dbReference>
<accession>A0A0A1FJM0</accession>
<dbReference type="GO" id="GO:0016491">
    <property type="term" value="F:oxidoreductase activity"/>
    <property type="evidence" value="ECO:0007669"/>
    <property type="project" value="UniProtKB-KW"/>
</dbReference>
<gene>
    <name evidence="3" type="ORF">LT85_3939</name>
</gene>
<dbReference type="CDD" id="cd19081">
    <property type="entry name" value="AKR_AKR9C1"/>
    <property type="match status" value="1"/>
</dbReference>
<dbReference type="InterPro" id="IPR023210">
    <property type="entry name" value="NADP_OxRdtase_dom"/>
</dbReference>
<dbReference type="PANTHER" id="PTHR43364">
    <property type="entry name" value="NADH-SPECIFIC METHYLGLYOXAL REDUCTASE-RELATED"/>
    <property type="match status" value="1"/>
</dbReference>
<dbReference type="Pfam" id="PF00248">
    <property type="entry name" value="Aldo_ket_red"/>
    <property type="match status" value="1"/>
</dbReference>
<dbReference type="GO" id="GO:0005829">
    <property type="term" value="C:cytosol"/>
    <property type="evidence" value="ECO:0007669"/>
    <property type="project" value="TreeGrafter"/>
</dbReference>
<dbReference type="EMBL" id="CP009962">
    <property type="protein sequence ID" value="AIY43097.1"/>
    <property type="molecule type" value="Genomic_DNA"/>
</dbReference>
<keyword evidence="1" id="KW-0560">Oxidoreductase</keyword>
<reference evidence="4" key="1">
    <citation type="journal article" date="2014" name="Soil Biol. Biochem.">
        <title>Structure and function of bacterial communities in ageing soils: Insights from the Mendocino ecological staircase.</title>
        <authorList>
            <person name="Uroz S."/>
            <person name="Tech J.J."/>
            <person name="Sawaya N.A."/>
            <person name="Frey-Klett P."/>
            <person name="Leveau J.H.J."/>
        </authorList>
    </citation>
    <scope>NUCLEOTIDE SEQUENCE [LARGE SCALE GENOMIC DNA]</scope>
    <source>
        <strain evidence="4">Cal35</strain>
    </source>
</reference>
<evidence type="ECO:0000259" key="2">
    <source>
        <dbReference type="Pfam" id="PF00248"/>
    </source>
</evidence>
<dbReference type="HOGENOM" id="CLU_023205_2_0_4"/>
<dbReference type="OrthoDB" id="5488419at2"/>
<dbReference type="SUPFAM" id="SSF51430">
    <property type="entry name" value="NAD(P)-linked oxidoreductase"/>
    <property type="match status" value="1"/>
</dbReference>
<keyword evidence="4" id="KW-1185">Reference proteome</keyword>
<dbReference type="Proteomes" id="UP000030302">
    <property type="component" value="Chromosome"/>
</dbReference>
<evidence type="ECO:0000313" key="3">
    <source>
        <dbReference type="EMBL" id="AIY43097.1"/>
    </source>
</evidence>
<organism evidence="3 4">
    <name type="scientific">Collimonas arenae</name>
    <dbReference type="NCBI Taxonomy" id="279058"/>
    <lineage>
        <taxon>Bacteria</taxon>
        <taxon>Pseudomonadati</taxon>
        <taxon>Pseudomonadota</taxon>
        <taxon>Betaproteobacteria</taxon>
        <taxon>Burkholderiales</taxon>
        <taxon>Oxalobacteraceae</taxon>
        <taxon>Collimonas</taxon>
    </lineage>
</organism>
<dbReference type="KEGG" id="care:LT85_3939"/>